<dbReference type="EMBL" id="FOFJ01000009">
    <property type="protein sequence ID" value="SEQ31278.1"/>
    <property type="molecule type" value="Genomic_DNA"/>
</dbReference>
<keyword evidence="1" id="KW-1133">Transmembrane helix</keyword>
<accession>A0A1H9F214</accession>
<keyword evidence="1" id="KW-0472">Membrane</keyword>
<gene>
    <name evidence="2" type="ORF">SAMN04244573_01366</name>
</gene>
<evidence type="ECO:0000313" key="2">
    <source>
        <dbReference type="EMBL" id="SEQ31278.1"/>
    </source>
</evidence>
<keyword evidence="1" id="KW-0812">Transmembrane</keyword>
<feature type="transmembrane region" description="Helical" evidence="1">
    <location>
        <begin position="84"/>
        <end position="101"/>
    </location>
</feature>
<dbReference type="RefSeq" id="WP_090620600.1">
    <property type="nucleotide sequence ID" value="NZ_FOFJ01000009.1"/>
</dbReference>
<dbReference type="Proteomes" id="UP000199267">
    <property type="component" value="Unassembled WGS sequence"/>
</dbReference>
<name>A0A1H9F214_9GAMM</name>
<evidence type="ECO:0000256" key="1">
    <source>
        <dbReference type="SAM" id="Phobius"/>
    </source>
</evidence>
<sequence length="126" mass="13369">MPPWLRWLLVLPCAYLAWIATALLGMMVHARAELAWCPAPDWVSDFCTNQQVQARLDLLIVLFAGLSAVAVIVAASAMAPARKVTVAWCALGTGAVLSALLDFGSPPFYAAVSAGSLTSLALSLRR</sequence>
<organism evidence="2 3">
    <name type="scientific">Azotobacter beijerinckii</name>
    <dbReference type="NCBI Taxonomy" id="170623"/>
    <lineage>
        <taxon>Bacteria</taxon>
        <taxon>Pseudomonadati</taxon>
        <taxon>Pseudomonadota</taxon>
        <taxon>Gammaproteobacteria</taxon>
        <taxon>Pseudomonadales</taxon>
        <taxon>Pseudomonadaceae</taxon>
        <taxon>Azotobacter</taxon>
    </lineage>
</organism>
<evidence type="ECO:0000313" key="3">
    <source>
        <dbReference type="Proteomes" id="UP000199267"/>
    </source>
</evidence>
<proteinExistence type="predicted"/>
<reference evidence="2 3" key="1">
    <citation type="submission" date="2016-10" db="EMBL/GenBank/DDBJ databases">
        <authorList>
            <person name="de Groot N.N."/>
        </authorList>
    </citation>
    <scope>NUCLEOTIDE SEQUENCE [LARGE SCALE GENOMIC DNA]</scope>
    <source>
        <strain evidence="2 3">DSM 378</strain>
    </source>
</reference>
<protein>
    <submittedName>
        <fullName evidence="2">Uncharacterized protein</fullName>
    </submittedName>
</protein>
<feature type="transmembrane region" description="Helical" evidence="1">
    <location>
        <begin position="58"/>
        <end position="77"/>
    </location>
</feature>
<dbReference type="AlphaFoldDB" id="A0A1H9F214"/>